<evidence type="ECO:0000313" key="2">
    <source>
        <dbReference type="EMBL" id="EXX73805.1"/>
    </source>
</evidence>
<dbReference type="Pfam" id="PF00078">
    <property type="entry name" value="RVT_1"/>
    <property type="match status" value="1"/>
</dbReference>
<dbReference type="InterPro" id="IPR000477">
    <property type="entry name" value="RT_dom"/>
</dbReference>
<evidence type="ECO:0000313" key="3">
    <source>
        <dbReference type="Proteomes" id="UP000022910"/>
    </source>
</evidence>
<feature type="domain" description="Reverse transcriptase" evidence="1">
    <location>
        <begin position="1"/>
        <end position="128"/>
    </location>
</feature>
<dbReference type="PROSITE" id="PS50878">
    <property type="entry name" value="RT_POL"/>
    <property type="match status" value="1"/>
</dbReference>
<gene>
    <name evidence="2" type="ORF">RirG_057060</name>
</gene>
<dbReference type="EMBL" id="JEMT01013659">
    <property type="protein sequence ID" value="EXX73805.1"/>
    <property type="molecule type" value="Genomic_DNA"/>
</dbReference>
<dbReference type="AlphaFoldDB" id="A0A015K2D0"/>
<dbReference type="HOGENOM" id="CLU_002435_8_2_1"/>
<evidence type="ECO:0000259" key="1">
    <source>
        <dbReference type="PROSITE" id="PS50878"/>
    </source>
</evidence>
<reference evidence="2 3" key="1">
    <citation type="submission" date="2014-02" db="EMBL/GenBank/DDBJ databases">
        <title>Single nucleus genome sequencing reveals high similarity among nuclei of an endomycorrhizal fungus.</title>
        <authorList>
            <person name="Lin K."/>
            <person name="Geurts R."/>
            <person name="Zhang Z."/>
            <person name="Limpens E."/>
            <person name="Saunders D.G."/>
            <person name="Mu D."/>
            <person name="Pang E."/>
            <person name="Cao H."/>
            <person name="Cha H."/>
            <person name="Lin T."/>
            <person name="Zhou Q."/>
            <person name="Shang Y."/>
            <person name="Li Y."/>
            <person name="Ivanov S."/>
            <person name="Sharma T."/>
            <person name="Velzen R.V."/>
            <person name="Ruijter N.D."/>
            <person name="Aanen D.K."/>
            <person name="Win J."/>
            <person name="Kamoun S."/>
            <person name="Bisseling T."/>
            <person name="Huang S."/>
        </authorList>
    </citation>
    <scope>NUCLEOTIDE SEQUENCE [LARGE SCALE GENOMIC DNA]</scope>
    <source>
        <strain evidence="3">DAOM197198w</strain>
    </source>
</reference>
<proteinExistence type="predicted"/>
<dbReference type="Proteomes" id="UP000022910">
    <property type="component" value="Unassembled WGS sequence"/>
</dbReference>
<organism evidence="2 3">
    <name type="scientific">Rhizophagus irregularis (strain DAOM 197198w)</name>
    <name type="common">Glomus intraradices</name>
    <dbReference type="NCBI Taxonomy" id="1432141"/>
    <lineage>
        <taxon>Eukaryota</taxon>
        <taxon>Fungi</taxon>
        <taxon>Fungi incertae sedis</taxon>
        <taxon>Mucoromycota</taxon>
        <taxon>Glomeromycotina</taxon>
        <taxon>Glomeromycetes</taxon>
        <taxon>Glomerales</taxon>
        <taxon>Glomeraceae</taxon>
        <taxon>Rhizophagus</taxon>
    </lineage>
</organism>
<name>A0A015K2D0_RHIIW</name>
<comment type="caution">
    <text evidence="2">The sequence shown here is derived from an EMBL/GenBank/DDBJ whole genome shotgun (WGS) entry which is preliminary data.</text>
</comment>
<accession>A0A015K2D0</accession>
<dbReference type="SUPFAM" id="SSF56672">
    <property type="entry name" value="DNA/RNA polymerases"/>
    <property type="match status" value="1"/>
</dbReference>
<dbReference type="PANTHER" id="PTHR19446">
    <property type="entry name" value="REVERSE TRANSCRIPTASES"/>
    <property type="match status" value="1"/>
</dbReference>
<dbReference type="InterPro" id="IPR043502">
    <property type="entry name" value="DNA/RNA_pol_sf"/>
</dbReference>
<sequence length="128" mass="14768">MLDAIIHQHKHDSTDDQELWIVSQDISKAFDSMDLNMLKLALERLHIPALLVRFILNLFTRRNNKIITCHGDTAAYRVRVGIDQGEIISPLLWVIYLDPLLTVLNQEARDPFILKSSALLNYSPLEFE</sequence>
<protein>
    <recommendedName>
        <fullName evidence="1">Reverse transcriptase domain-containing protein</fullName>
    </recommendedName>
</protein>
<keyword evidence="3" id="KW-1185">Reference proteome</keyword>